<evidence type="ECO:0000256" key="2">
    <source>
        <dbReference type="ARBA" id="ARBA00023235"/>
    </source>
</evidence>
<dbReference type="AlphaFoldDB" id="A0A1Y1I2W2"/>
<comment type="similarity">
    <text evidence="4">Belongs to the xylose isomerase family.</text>
</comment>
<dbReference type="EMBL" id="DF237061">
    <property type="protein sequence ID" value="GAQ82468.1"/>
    <property type="molecule type" value="Genomic_DNA"/>
</dbReference>
<dbReference type="InterPro" id="IPR001998">
    <property type="entry name" value="Xylose_isomerase"/>
</dbReference>
<dbReference type="STRING" id="105231.A0A1Y1I2W2"/>
<accession>A0A1Y1I2W2</accession>
<proteinExistence type="inferred from homology"/>
<dbReference type="NCBIfam" id="NF003998">
    <property type="entry name" value="PRK05474.1"/>
    <property type="match status" value="1"/>
</dbReference>
<dbReference type="HAMAP" id="MF_00455">
    <property type="entry name" value="Xylose_isom_A"/>
    <property type="match status" value="1"/>
</dbReference>
<evidence type="ECO:0000256" key="3">
    <source>
        <dbReference type="ARBA" id="ARBA00023277"/>
    </source>
</evidence>
<dbReference type="OMA" id="IAYWHTF"/>
<keyword evidence="5" id="KW-0732">Signal</keyword>
<keyword evidence="7" id="KW-1185">Reference proteome</keyword>
<dbReference type="GO" id="GO:0009045">
    <property type="term" value="F:xylose isomerase activity"/>
    <property type="evidence" value="ECO:0007669"/>
    <property type="project" value="UniProtKB-EC"/>
</dbReference>
<dbReference type="NCBIfam" id="TIGR02630">
    <property type="entry name" value="xylose_isom_A"/>
    <property type="match status" value="1"/>
</dbReference>
<dbReference type="EC" id="5.3.1.5" evidence="4"/>
<dbReference type="Gene3D" id="3.20.20.150">
    <property type="entry name" value="Divalent-metal-dependent TIM barrel enzymes"/>
    <property type="match status" value="1"/>
</dbReference>
<evidence type="ECO:0000256" key="5">
    <source>
        <dbReference type="SAM" id="SignalP"/>
    </source>
</evidence>
<evidence type="ECO:0000256" key="1">
    <source>
        <dbReference type="ARBA" id="ARBA00022723"/>
    </source>
</evidence>
<evidence type="ECO:0000256" key="4">
    <source>
        <dbReference type="RuleBase" id="RU000609"/>
    </source>
</evidence>
<feature type="chain" id="PRO_5012892042" description="Xylose isomerase" evidence="5">
    <location>
        <begin position="41"/>
        <end position="499"/>
    </location>
</feature>
<dbReference type="InterPro" id="IPR013452">
    <property type="entry name" value="Xylose_isom_bac"/>
</dbReference>
<dbReference type="InterPro" id="IPR036237">
    <property type="entry name" value="Xyl_isomerase-like_sf"/>
</dbReference>
<keyword evidence="3 4" id="KW-0119">Carbohydrate metabolism</keyword>
<dbReference type="GO" id="GO:0046872">
    <property type="term" value="F:metal ion binding"/>
    <property type="evidence" value="ECO:0007669"/>
    <property type="project" value="UniProtKB-KW"/>
</dbReference>
<organism evidence="6 7">
    <name type="scientific">Klebsormidium nitens</name>
    <name type="common">Green alga</name>
    <name type="synonym">Ulothrix nitens</name>
    <dbReference type="NCBI Taxonomy" id="105231"/>
    <lineage>
        <taxon>Eukaryota</taxon>
        <taxon>Viridiplantae</taxon>
        <taxon>Streptophyta</taxon>
        <taxon>Klebsormidiophyceae</taxon>
        <taxon>Klebsormidiales</taxon>
        <taxon>Klebsormidiaceae</taxon>
        <taxon>Klebsormidium</taxon>
    </lineage>
</organism>
<evidence type="ECO:0000313" key="7">
    <source>
        <dbReference type="Proteomes" id="UP000054558"/>
    </source>
</evidence>
<dbReference type="PANTHER" id="PTHR48306">
    <property type="entry name" value="XYLOSE ISOMERASE"/>
    <property type="match status" value="1"/>
</dbReference>
<dbReference type="GO" id="GO:0042732">
    <property type="term" value="P:D-xylose metabolic process"/>
    <property type="evidence" value="ECO:0007669"/>
    <property type="project" value="UniProtKB-KW"/>
</dbReference>
<sequence>MLRPSKTRISSKNTGRTMARLLLLSGVFLVLCMTSAVAKGQEKDFFPGIPDIKYEGPYSRNPLAYKYYNAEEEILGGKMKDWLRFSVAFWHSFRGDGSDPFGSPTRQWPWDDGTETLETAFTRMRANFEFLKKLGVNLWCFHDRDISPEGRTLEETNEMFDQVVDLALSLQKGTDIHPLWGTAQLFKHPRYAQGAATSPDARVFAVAAAQVKKCLEVTKKLGGENYVFWGGREGYQTLLTTDLKKELDHMALFLRLAAEHKKKIGFNGTLLLEPKPQEPTKHQYDWDAATTIGFLEHYGLGDEFKLNIECNHATLAGHSCFHELEFSRINGKLGNIDANTGDAQTGWDTDQFLTDPTEAALVGLAIIRNGGLAPGGINFDAKLRRESIDVEDLFIGHISGMDALARGLRVAAKIVEDGALEKLVQKRYAGWTGLGAKIEAGTVSLEDLAKAAEQLTLDDLTFSGKEELAEVILQTFVSGPFIHEAEAQPVGSESGRTEL</sequence>
<dbReference type="SUPFAM" id="SSF51658">
    <property type="entry name" value="Xylose isomerase-like"/>
    <property type="match status" value="1"/>
</dbReference>
<keyword evidence="4" id="KW-0859">Xylose metabolism</keyword>
<dbReference type="Proteomes" id="UP000054558">
    <property type="component" value="Unassembled WGS sequence"/>
</dbReference>
<dbReference type="OrthoDB" id="1730074at2759"/>
<reference evidence="6 7" key="1">
    <citation type="journal article" date="2014" name="Nat. Commun.">
        <title>Klebsormidium flaccidum genome reveals primary factors for plant terrestrial adaptation.</title>
        <authorList>
            <person name="Hori K."/>
            <person name="Maruyama F."/>
            <person name="Fujisawa T."/>
            <person name="Togashi T."/>
            <person name="Yamamoto N."/>
            <person name="Seo M."/>
            <person name="Sato S."/>
            <person name="Yamada T."/>
            <person name="Mori H."/>
            <person name="Tajima N."/>
            <person name="Moriyama T."/>
            <person name="Ikeuchi M."/>
            <person name="Watanabe M."/>
            <person name="Wada H."/>
            <person name="Kobayashi K."/>
            <person name="Saito M."/>
            <person name="Masuda T."/>
            <person name="Sasaki-Sekimoto Y."/>
            <person name="Mashiguchi K."/>
            <person name="Awai K."/>
            <person name="Shimojima M."/>
            <person name="Masuda S."/>
            <person name="Iwai M."/>
            <person name="Nobusawa T."/>
            <person name="Narise T."/>
            <person name="Kondo S."/>
            <person name="Saito H."/>
            <person name="Sato R."/>
            <person name="Murakawa M."/>
            <person name="Ihara Y."/>
            <person name="Oshima-Yamada Y."/>
            <person name="Ohtaka K."/>
            <person name="Satoh M."/>
            <person name="Sonobe K."/>
            <person name="Ishii M."/>
            <person name="Ohtani R."/>
            <person name="Kanamori-Sato M."/>
            <person name="Honoki R."/>
            <person name="Miyazaki D."/>
            <person name="Mochizuki H."/>
            <person name="Umetsu J."/>
            <person name="Higashi K."/>
            <person name="Shibata D."/>
            <person name="Kamiya Y."/>
            <person name="Sato N."/>
            <person name="Nakamura Y."/>
            <person name="Tabata S."/>
            <person name="Ida S."/>
            <person name="Kurokawa K."/>
            <person name="Ohta H."/>
        </authorList>
    </citation>
    <scope>NUCLEOTIDE SEQUENCE [LARGE SCALE GENOMIC DNA]</scope>
    <source>
        <strain evidence="6 7">NIES-2285</strain>
    </source>
</reference>
<dbReference type="PANTHER" id="PTHR48306:SF1">
    <property type="entry name" value="XYLOSE ISOMERASE"/>
    <property type="match status" value="1"/>
</dbReference>
<dbReference type="PROSITE" id="PS51415">
    <property type="entry name" value="XYLOSE_ISOMERASE"/>
    <property type="match status" value="1"/>
</dbReference>
<comment type="catalytic activity">
    <reaction evidence="4">
        <text>alpha-D-xylose = alpha-D-xylulofuranose</text>
        <dbReference type="Rhea" id="RHEA:22816"/>
        <dbReference type="ChEBI" id="CHEBI:28518"/>
        <dbReference type="ChEBI" id="CHEBI:188998"/>
        <dbReference type="EC" id="5.3.1.5"/>
    </reaction>
</comment>
<keyword evidence="1 4" id="KW-0479">Metal-binding</keyword>
<keyword evidence="2 4" id="KW-0413">Isomerase</keyword>
<evidence type="ECO:0000313" key="6">
    <source>
        <dbReference type="EMBL" id="GAQ82468.1"/>
    </source>
</evidence>
<protein>
    <recommendedName>
        <fullName evidence="4">Xylose isomerase</fullName>
        <ecNumber evidence="4">5.3.1.5</ecNumber>
    </recommendedName>
</protein>
<feature type="signal peptide" evidence="5">
    <location>
        <begin position="1"/>
        <end position="40"/>
    </location>
</feature>
<name>A0A1Y1I2W2_KLENI</name>
<dbReference type="PRINTS" id="PR00688">
    <property type="entry name" value="XYLOSISMRASE"/>
</dbReference>
<gene>
    <name evidence="6" type="ORF">KFL_001120120</name>
</gene>